<dbReference type="FunFam" id="3.40.30.10:FF:000039">
    <property type="entry name" value="Glutathione S-transferase domain"/>
    <property type="match status" value="1"/>
</dbReference>
<organism evidence="5 6">
    <name type="scientific">Izhakiella australiensis</name>
    <dbReference type="NCBI Taxonomy" id="1926881"/>
    <lineage>
        <taxon>Bacteria</taxon>
        <taxon>Pseudomonadati</taxon>
        <taxon>Pseudomonadota</taxon>
        <taxon>Gammaproteobacteria</taxon>
        <taxon>Enterobacterales</taxon>
        <taxon>Erwiniaceae</taxon>
        <taxon>Izhakiella</taxon>
    </lineage>
</organism>
<dbReference type="STRING" id="1926881.BTJ39_17885"/>
<evidence type="ECO:0000313" key="5">
    <source>
        <dbReference type="EMBL" id="OON38529.1"/>
    </source>
</evidence>
<dbReference type="Gene3D" id="1.20.1050.10">
    <property type="match status" value="1"/>
</dbReference>
<dbReference type="EMBL" id="MRUL01000015">
    <property type="protein sequence ID" value="OON38529.1"/>
    <property type="molecule type" value="Genomic_DNA"/>
</dbReference>
<evidence type="ECO:0000259" key="3">
    <source>
        <dbReference type="PROSITE" id="PS50404"/>
    </source>
</evidence>
<dbReference type="PANTHER" id="PTHR44051:SF19">
    <property type="entry name" value="DISULFIDE-BOND OXIDOREDUCTASE YFCG"/>
    <property type="match status" value="1"/>
</dbReference>
<dbReference type="PROSITE" id="PS50405">
    <property type="entry name" value="GST_CTER"/>
    <property type="match status" value="1"/>
</dbReference>
<evidence type="ECO:0000259" key="4">
    <source>
        <dbReference type="PROSITE" id="PS50405"/>
    </source>
</evidence>
<comment type="caution">
    <text evidence="5">The sequence shown here is derived from an EMBL/GenBank/DDBJ whole genome shotgun (WGS) entry which is preliminary data.</text>
</comment>
<dbReference type="InterPro" id="IPR004045">
    <property type="entry name" value="Glutathione_S-Trfase_N"/>
</dbReference>
<dbReference type="PANTHER" id="PTHR44051">
    <property type="entry name" value="GLUTATHIONE S-TRANSFERASE-RELATED"/>
    <property type="match status" value="1"/>
</dbReference>
<dbReference type="Pfam" id="PF00043">
    <property type="entry name" value="GST_C"/>
    <property type="match status" value="1"/>
</dbReference>
<dbReference type="InterPro" id="IPR004046">
    <property type="entry name" value="GST_C"/>
</dbReference>
<dbReference type="SUPFAM" id="SSF47616">
    <property type="entry name" value="GST C-terminal domain-like"/>
    <property type="match status" value="1"/>
</dbReference>
<evidence type="ECO:0000256" key="1">
    <source>
        <dbReference type="ARBA" id="ARBA00007409"/>
    </source>
</evidence>
<dbReference type="Proteomes" id="UP000190667">
    <property type="component" value="Unassembled WGS sequence"/>
</dbReference>
<dbReference type="AlphaFoldDB" id="A0A1S8YHK1"/>
<dbReference type="CDD" id="cd03047">
    <property type="entry name" value="GST_N_2"/>
    <property type="match status" value="1"/>
</dbReference>
<dbReference type="SFLD" id="SFLDG00358">
    <property type="entry name" value="Main_(cytGST)"/>
    <property type="match status" value="1"/>
</dbReference>
<dbReference type="InterPro" id="IPR036282">
    <property type="entry name" value="Glutathione-S-Trfase_C_sf"/>
</dbReference>
<gene>
    <name evidence="5" type="ORF">BTJ39_17885</name>
</gene>
<dbReference type="OrthoDB" id="5958450at2"/>
<dbReference type="PROSITE" id="PS50404">
    <property type="entry name" value="GST_NTER"/>
    <property type="match status" value="1"/>
</dbReference>
<dbReference type="SFLD" id="SFLDG01150">
    <property type="entry name" value="Main.1:_Beta-like"/>
    <property type="match status" value="1"/>
</dbReference>
<keyword evidence="2 5" id="KW-0808">Transferase</keyword>
<dbReference type="Gene3D" id="3.40.30.10">
    <property type="entry name" value="Glutaredoxin"/>
    <property type="match status" value="1"/>
</dbReference>
<dbReference type="SUPFAM" id="SSF52833">
    <property type="entry name" value="Thioredoxin-like"/>
    <property type="match status" value="1"/>
</dbReference>
<comment type="similarity">
    <text evidence="1">Belongs to the GST superfamily.</text>
</comment>
<protein>
    <submittedName>
        <fullName evidence="5">Glutathione S-transferase</fullName>
    </submittedName>
</protein>
<keyword evidence="6" id="KW-1185">Reference proteome</keyword>
<name>A0A1S8YHK1_9GAMM</name>
<dbReference type="RefSeq" id="WP_078004050.1">
    <property type="nucleotide sequence ID" value="NZ_MRUL01000015.1"/>
</dbReference>
<feature type="domain" description="GST N-terminal" evidence="3">
    <location>
        <begin position="1"/>
        <end position="82"/>
    </location>
</feature>
<dbReference type="InterPro" id="IPR036249">
    <property type="entry name" value="Thioredoxin-like_sf"/>
</dbReference>
<reference evidence="5 6" key="1">
    <citation type="submission" date="2016-12" db="EMBL/GenBank/DDBJ databases">
        <title>Izhakiella australiana sp. nov. of genus Izhakiella isolated from Australian desert.</title>
        <authorList>
            <person name="Ji M."/>
        </authorList>
    </citation>
    <scope>NUCLEOTIDE SEQUENCE [LARGE SCALE GENOMIC DNA]</scope>
    <source>
        <strain evidence="5 6">D4N98</strain>
    </source>
</reference>
<dbReference type="SFLD" id="SFLDS00019">
    <property type="entry name" value="Glutathione_Transferase_(cytos"/>
    <property type="match status" value="1"/>
</dbReference>
<dbReference type="GO" id="GO:0016740">
    <property type="term" value="F:transferase activity"/>
    <property type="evidence" value="ECO:0007669"/>
    <property type="project" value="UniProtKB-KW"/>
</dbReference>
<accession>A0A1S8YHK1</accession>
<proteinExistence type="inferred from homology"/>
<evidence type="ECO:0000256" key="2">
    <source>
        <dbReference type="ARBA" id="ARBA00022679"/>
    </source>
</evidence>
<dbReference type="Pfam" id="PF13409">
    <property type="entry name" value="GST_N_2"/>
    <property type="match status" value="1"/>
</dbReference>
<dbReference type="InterPro" id="IPR040079">
    <property type="entry name" value="Glutathione_S-Trfase"/>
</dbReference>
<dbReference type="InterPro" id="IPR010987">
    <property type="entry name" value="Glutathione-S-Trfase_C-like"/>
</dbReference>
<evidence type="ECO:0000313" key="6">
    <source>
        <dbReference type="Proteomes" id="UP000190667"/>
    </source>
</evidence>
<sequence length="212" mass="24140">MLKVWGRKASSNVQALMWGIGELGLDFQRDDVGHKFGGNDTAEFLAMNPNGLVPVLRDGDGAPLFETAAILRYLAARYGDAPFWPQDVTQRATVDMWAEWAKINIALGFTAPIFWQVVRTPQAQRDNAAIARALAQLTRFLRIAEARLEQHPWLAGNDFTLADIQFGHLLYRYYDIDIERADLPQLAAYYQRLQQRPAYVEHVMVSYQELRA</sequence>
<feature type="domain" description="GST C-terminal" evidence="4">
    <location>
        <begin position="87"/>
        <end position="212"/>
    </location>
</feature>